<evidence type="ECO:0000313" key="4">
    <source>
        <dbReference type="EMBL" id="MFF5897105.1"/>
    </source>
</evidence>
<gene>
    <name evidence="4" type="ORF">ACFY8O_14390</name>
</gene>
<name>A0ABW6X715_9ACTN</name>
<dbReference type="NCBIfam" id="TIGR00377">
    <property type="entry name" value="ant_ant_sig"/>
    <property type="match status" value="1"/>
</dbReference>
<dbReference type="InterPro" id="IPR002645">
    <property type="entry name" value="STAS_dom"/>
</dbReference>
<protein>
    <recommendedName>
        <fullName evidence="2">Anti-sigma factor antagonist</fullName>
    </recommendedName>
</protein>
<dbReference type="Pfam" id="PF01740">
    <property type="entry name" value="STAS"/>
    <property type="match status" value="1"/>
</dbReference>
<dbReference type="Proteomes" id="UP001602322">
    <property type="component" value="Unassembled WGS sequence"/>
</dbReference>
<dbReference type="Gene3D" id="3.30.750.24">
    <property type="entry name" value="STAS domain"/>
    <property type="match status" value="1"/>
</dbReference>
<sequence length="159" mass="16119">MTAHPFTSHVLVLSGVARVTLAGELDLDTAPHVREAVTAGLVEQPVSLCLDLTGVSFCDCAGLSALLRARAAVLRAGVDLVVEGVGSQLARLLSLIGADNVFTGGNAATNTEPTRASGTAAVQRDAELAATAADEATAARKVAAARKAAEQASFRDLLA</sequence>
<dbReference type="PANTHER" id="PTHR33495">
    <property type="entry name" value="ANTI-SIGMA FACTOR ANTAGONIST TM_1081-RELATED-RELATED"/>
    <property type="match status" value="1"/>
</dbReference>
<dbReference type="PANTHER" id="PTHR33495:SF2">
    <property type="entry name" value="ANTI-SIGMA FACTOR ANTAGONIST TM_1081-RELATED"/>
    <property type="match status" value="1"/>
</dbReference>
<evidence type="ECO:0000256" key="1">
    <source>
        <dbReference type="ARBA" id="ARBA00009013"/>
    </source>
</evidence>
<dbReference type="InterPro" id="IPR003658">
    <property type="entry name" value="Anti-sigma_ant"/>
</dbReference>
<reference evidence="4 5" key="1">
    <citation type="submission" date="2024-10" db="EMBL/GenBank/DDBJ databases">
        <title>The Natural Products Discovery Center: Release of the First 8490 Sequenced Strains for Exploring Actinobacteria Biosynthetic Diversity.</title>
        <authorList>
            <person name="Kalkreuter E."/>
            <person name="Kautsar S.A."/>
            <person name="Yang D."/>
            <person name="Bader C.D."/>
            <person name="Teijaro C.N."/>
            <person name="Fluegel L."/>
            <person name="Davis C.M."/>
            <person name="Simpson J.R."/>
            <person name="Lauterbach L."/>
            <person name="Steele A.D."/>
            <person name="Gui C."/>
            <person name="Meng S."/>
            <person name="Li G."/>
            <person name="Viehrig K."/>
            <person name="Ye F."/>
            <person name="Su P."/>
            <person name="Kiefer A.F."/>
            <person name="Nichols A."/>
            <person name="Cepeda A.J."/>
            <person name="Yan W."/>
            <person name="Fan B."/>
            <person name="Jiang Y."/>
            <person name="Adhikari A."/>
            <person name="Zheng C.-J."/>
            <person name="Schuster L."/>
            <person name="Cowan T.M."/>
            <person name="Smanski M.J."/>
            <person name="Chevrette M.G."/>
            <person name="De Carvalho L.P.S."/>
            <person name="Shen B."/>
        </authorList>
    </citation>
    <scope>NUCLEOTIDE SEQUENCE [LARGE SCALE GENOMIC DNA]</scope>
    <source>
        <strain evidence="4 5">NPDC012540</strain>
    </source>
</reference>
<dbReference type="RefSeq" id="WP_387901867.1">
    <property type="nucleotide sequence ID" value="NZ_JBIBEG010000003.1"/>
</dbReference>
<comment type="similarity">
    <text evidence="1 2">Belongs to the anti-sigma-factor antagonist family.</text>
</comment>
<dbReference type="InterPro" id="IPR036513">
    <property type="entry name" value="STAS_dom_sf"/>
</dbReference>
<dbReference type="CDD" id="cd07043">
    <property type="entry name" value="STAS_anti-anti-sigma_factors"/>
    <property type="match status" value="1"/>
</dbReference>
<evidence type="ECO:0000259" key="3">
    <source>
        <dbReference type="PROSITE" id="PS50801"/>
    </source>
</evidence>
<keyword evidence="5" id="KW-1185">Reference proteome</keyword>
<dbReference type="EMBL" id="JBIBEG010000003">
    <property type="protein sequence ID" value="MFF5897105.1"/>
    <property type="molecule type" value="Genomic_DNA"/>
</dbReference>
<evidence type="ECO:0000256" key="2">
    <source>
        <dbReference type="RuleBase" id="RU003749"/>
    </source>
</evidence>
<comment type="caution">
    <text evidence="4">The sequence shown here is derived from an EMBL/GenBank/DDBJ whole genome shotgun (WGS) entry which is preliminary data.</text>
</comment>
<dbReference type="SUPFAM" id="SSF52091">
    <property type="entry name" value="SpoIIaa-like"/>
    <property type="match status" value="1"/>
</dbReference>
<dbReference type="PROSITE" id="PS50801">
    <property type="entry name" value="STAS"/>
    <property type="match status" value="1"/>
</dbReference>
<evidence type="ECO:0000313" key="5">
    <source>
        <dbReference type="Proteomes" id="UP001602322"/>
    </source>
</evidence>
<feature type="domain" description="STAS" evidence="3">
    <location>
        <begin position="6"/>
        <end position="125"/>
    </location>
</feature>
<proteinExistence type="inferred from homology"/>
<accession>A0ABW6X715</accession>
<organism evidence="4 5">
    <name type="scientific">Streptomyces argenteolus</name>
    <dbReference type="NCBI Taxonomy" id="67274"/>
    <lineage>
        <taxon>Bacteria</taxon>
        <taxon>Bacillati</taxon>
        <taxon>Actinomycetota</taxon>
        <taxon>Actinomycetes</taxon>
        <taxon>Kitasatosporales</taxon>
        <taxon>Streptomycetaceae</taxon>
        <taxon>Streptomyces</taxon>
    </lineage>
</organism>